<gene>
    <name evidence="2" type="ORF">AFR_16230</name>
</gene>
<comment type="similarity">
    <text evidence="1">Belongs to the ROK (NagC/XylR) family.</text>
</comment>
<dbReference type="InterPro" id="IPR000600">
    <property type="entry name" value="ROK"/>
</dbReference>
<organism evidence="2 3">
    <name type="scientific">Actinoplanes friuliensis DSM 7358</name>
    <dbReference type="NCBI Taxonomy" id="1246995"/>
    <lineage>
        <taxon>Bacteria</taxon>
        <taxon>Bacillati</taxon>
        <taxon>Actinomycetota</taxon>
        <taxon>Actinomycetes</taxon>
        <taxon>Micromonosporales</taxon>
        <taxon>Micromonosporaceae</taxon>
        <taxon>Actinoplanes</taxon>
    </lineage>
</organism>
<dbReference type="Proteomes" id="UP000017746">
    <property type="component" value="Chromosome"/>
</dbReference>
<keyword evidence="2" id="KW-0418">Kinase</keyword>
<dbReference type="SUPFAM" id="SSF46785">
    <property type="entry name" value="Winged helix' DNA-binding domain"/>
    <property type="match status" value="1"/>
</dbReference>
<evidence type="ECO:0000313" key="2">
    <source>
        <dbReference type="EMBL" id="AGZ41528.1"/>
    </source>
</evidence>
<dbReference type="PANTHER" id="PTHR18964:SF149">
    <property type="entry name" value="BIFUNCTIONAL UDP-N-ACETYLGLUCOSAMINE 2-EPIMERASE_N-ACETYLMANNOSAMINE KINASE"/>
    <property type="match status" value="1"/>
</dbReference>
<dbReference type="eggNOG" id="COG1940">
    <property type="taxonomic scope" value="Bacteria"/>
</dbReference>
<dbReference type="SUPFAM" id="SSF53067">
    <property type="entry name" value="Actin-like ATPase domain"/>
    <property type="match status" value="2"/>
</dbReference>
<dbReference type="AlphaFoldDB" id="U5VX10"/>
<dbReference type="Gene3D" id="3.30.420.40">
    <property type="match status" value="2"/>
</dbReference>
<keyword evidence="3" id="KW-1185">Reference proteome</keyword>
<evidence type="ECO:0000313" key="3">
    <source>
        <dbReference type="Proteomes" id="UP000017746"/>
    </source>
</evidence>
<dbReference type="PANTHER" id="PTHR18964">
    <property type="entry name" value="ROK (REPRESSOR, ORF, KINASE) FAMILY"/>
    <property type="match status" value="1"/>
</dbReference>
<dbReference type="HOGENOM" id="CLU_036604_13_2_11"/>
<proteinExistence type="inferred from homology"/>
<protein>
    <submittedName>
        <fullName evidence="2">Putative sugar kinase</fullName>
    </submittedName>
</protein>
<dbReference type="KEGG" id="afs:AFR_16230"/>
<dbReference type="STRING" id="1246995.AFR_16230"/>
<dbReference type="InterPro" id="IPR043129">
    <property type="entry name" value="ATPase_NBD"/>
</dbReference>
<dbReference type="GO" id="GO:0016301">
    <property type="term" value="F:kinase activity"/>
    <property type="evidence" value="ECO:0007669"/>
    <property type="project" value="UniProtKB-KW"/>
</dbReference>
<dbReference type="InterPro" id="IPR036388">
    <property type="entry name" value="WH-like_DNA-bd_sf"/>
</dbReference>
<evidence type="ECO:0000256" key="1">
    <source>
        <dbReference type="ARBA" id="ARBA00006479"/>
    </source>
</evidence>
<accession>U5VX10</accession>
<sequence>MTTAGTGGGALMRAAPGPEEIRRTNLGTLLQYVHLHGATSRAELTTRLGLNRSTIGTLTAELATAGLVSEAVPRGIRRAGRPSLVVRPESARVYAYALSIEVDQLRAARVGLGGTVLDRRVCDRPRGLPLPGTVAPLARLIHEMHREVDDDARYVGTGVAVAGRYRGDDGTVRLVPTDGWGAELGAALGSVGRLTVGNHADVAALVEHSRGAAVGCGNVVYLHGDAGIGAGIIAADRRLAGYGGYGGELGHMVVNPYGRECGCGSRGCWETEIGESALLRHAGRAGERGREAVLSVIRSAMHGDRQAQYAVRRVGEWIGFGVGNLANIFNPEAVIFGGTLRDVYLVAAAQIRSRMNAVALPACREHIRLRTPGLGPDAVLIGAAELAFARLLDDPLTVLTARAL</sequence>
<keyword evidence="2" id="KW-0808">Transferase</keyword>
<dbReference type="PATRIC" id="fig|1246995.3.peg.3293"/>
<name>U5VX10_9ACTN</name>
<dbReference type="EMBL" id="CP006272">
    <property type="protein sequence ID" value="AGZ41528.1"/>
    <property type="molecule type" value="Genomic_DNA"/>
</dbReference>
<reference evidence="2 3" key="1">
    <citation type="journal article" date="2014" name="J. Biotechnol.">
        <title>Complete genome sequence of the actinobacterium Actinoplanes friuliensis HAG 010964, producer of the lipopeptide antibiotic friulimycin.</title>
        <authorList>
            <person name="Ruckert C."/>
            <person name="Szczepanowski R."/>
            <person name="Albersmeier A."/>
            <person name="Goesmann A."/>
            <person name="Fischer N."/>
            <person name="Steinkamper A."/>
            <person name="Puhler A."/>
            <person name="Biener R."/>
            <person name="Schwartz D."/>
            <person name="Kalinowski J."/>
        </authorList>
    </citation>
    <scope>NUCLEOTIDE SEQUENCE [LARGE SCALE GENOMIC DNA]</scope>
    <source>
        <strain evidence="2 3">DSM 7358</strain>
    </source>
</reference>
<dbReference type="InterPro" id="IPR036390">
    <property type="entry name" value="WH_DNA-bd_sf"/>
</dbReference>
<dbReference type="Gene3D" id="1.10.10.10">
    <property type="entry name" value="Winged helix-like DNA-binding domain superfamily/Winged helix DNA-binding domain"/>
    <property type="match status" value="1"/>
</dbReference>
<dbReference type="Pfam" id="PF00480">
    <property type="entry name" value="ROK"/>
    <property type="match status" value="1"/>
</dbReference>